<dbReference type="PANTHER" id="PTHR21301">
    <property type="entry name" value="REVERSE TRANSCRIPTASE"/>
    <property type="match status" value="1"/>
</dbReference>
<dbReference type="Pfam" id="PF01541">
    <property type="entry name" value="GIY-YIG"/>
    <property type="match status" value="1"/>
</dbReference>
<dbReference type="EMBL" id="GEFH01004979">
    <property type="protein sequence ID" value="JAP63602.1"/>
    <property type="molecule type" value="mRNA"/>
</dbReference>
<accession>A0A131XB29</accession>
<dbReference type="GO" id="GO:0003964">
    <property type="term" value="F:RNA-directed DNA polymerase activity"/>
    <property type="evidence" value="ECO:0007669"/>
    <property type="project" value="UniProtKB-KW"/>
</dbReference>
<evidence type="ECO:0000259" key="2">
    <source>
        <dbReference type="PROSITE" id="PS50164"/>
    </source>
</evidence>
<sequence>MFTFKSLRLDFGPETAVSAKRYVNTSRSIAVFKTHLDFFSTCRDRNLVPRSLRIKPLVHTSEGHRVLAQAERRLVIARVHECRATVRKLDLDLFFLRRQLEHRLGGLFPAVNSFACSVASCAAEKQRVSQSRKLSALLRQKQPPNSEASKCVFNLSSKKLSPPETSVLAKGHSFNVSGSRPPLVKIAAAVEDGVRRLDSKVRESVRLKAIGILAHGLNKKRPSNLSAEENRALRELREDPAIVILPADKGNATVVLDRQDYDRKVQDHLESDTYVKLKKDPTAQVQRDLNKLLGDVFGKHPDARALHLRLMCRNGSAPGFYGLPKIHKPGVPLRPIVDFTSSPLRALSSFLHKTLAPLVGNTPTYVKNSSHFVELLSPVSVCEDECLVSFDVVSLFTSVPVQLATTTAREALERDENLGERTSLSVDELSRLLNFCLSSTYFSVNGEYYKQRTGTAMGASVSVTTANLVMEAVEGRALQSADITPKIFLRYVDDCFCILKTSAVDAFTAHLNSIEPAIQFTVEREKNNCLPFLDVLVTKVDGMLQFSVYRKPTHTGRYLDASSNHPFHHKAAVVSALLTRARRVCSSENKRIEEEQVVRSDLLKNGYSKAFVGKVARRQTNPRRPLRKDTDPPHSKPIRVCIPYVQGTSEALARVLSEQGIRVAHKPISTLGRFFPRPKDRLPRERAQGVIYSIPCSDCGASYVGETKNFPERLRQHRNDVRKFDRQRSALAEHSEVHDHRIDFENSRVLDLETSFHKRLFVESWHIQATPGNVNRSAGAMPSVYFSGLRHLVQH</sequence>
<dbReference type="Gene3D" id="3.40.1440.10">
    <property type="entry name" value="GIY-YIG endonuclease"/>
    <property type="match status" value="1"/>
</dbReference>
<dbReference type="PROSITE" id="PS50164">
    <property type="entry name" value="GIY_YIG"/>
    <property type="match status" value="1"/>
</dbReference>
<dbReference type="InterPro" id="IPR000477">
    <property type="entry name" value="RT_dom"/>
</dbReference>
<protein>
    <submittedName>
        <fullName evidence="3">Putative reverse transcriptase</fullName>
    </submittedName>
</protein>
<feature type="domain" description="GIY-YIG" evidence="2">
    <location>
        <begin position="687"/>
        <end position="768"/>
    </location>
</feature>
<dbReference type="CDD" id="cd10442">
    <property type="entry name" value="GIY-YIG_PLEs"/>
    <property type="match status" value="1"/>
</dbReference>
<dbReference type="AlphaFoldDB" id="A0A131XB29"/>
<keyword evidence="3" id="KW-0548">Nucleotidyltransferase</keyword>
<dbReference type="Pfam" id="PF00078">
    <property type="entry name" value="RVT_1"/>
    <property type="match status" value="1"/>
</dbReference>
<dbReference type="PANTHER" id="PTHR21301:SF10">
    <property type="entry name" value="REVERSE TRANSCRIPTASE DOMAIN-CONTAINING PROTEIN"/>
    <property type="match status" value="1"/>
</dbReference>
<dbReference type="SUPFAM" id="SSF56672">
    <property type="entry name" value="DNA/RNA polymerases"/>
    <property type="match status" value="1"/>
</dbReference>
<name>A0A131XB29_9ACAR</name>
<reference evidence="3" key="1">
    <citation type="journal article" date="2017" name="Ticks Tick Borne Dis.">
        <title>An insight into the sialome of Hyalomma excavatum.</title>
        <authorList>
            <person name="Ribeiro J.M."/>
            <person name="Slovak M."/>
            <person name="Francischetti I.M."/>
        </authorList>
    </citation>
    <scope>NUCLEOTIDE SEQUENCE</scope>
    <source>
        <strain evidence="3">Samish</strain>
        <tissue evidence="3">Salivary glands</tissue>
    </source>
</reference>
<keyword evidence="3" id="KW-0695">RNA-directed DNA polymerase</keyword>
<dbReference type="InterPro" id="IPR000305">
    <property type="entry name" value="GIY-YIG_endonuc"/>
</dbReference>
<dbReference type="InterPro" id="IPR058912">
    <property type="entry name" value="HTH_animal"/>
</dbReference>
<evidence type="ECO:0000256" key="1">
    <source>
        <dbReference type="SAM" id="MobiDB-lite"/>
    </source>
</evidence>
<dbReference type="Pfam" id="PF26215">
    <property type="entry name" value="HTH_animal"/>
    <property type="match status" value="1"/>
</dbReference>
<dbReference type="InterPro" id="IPR035901">
    <property type="entry name" value="GIY-YIG_endonuc_sf"/>
</dbReference>
<dbReference type="InterPro" id="IPR043502">
    <property type="entry name" value="DNA/RNA_pol_sf"/>
</dbReference>
<proteinExistence type="evidence at transcript level"/>
<feature type="region of interest" description="Disordered" evidence="1">
    <location>
        <begin position="618"/>
        <end position="637"/>
    </location>
</feature>
<dbReference type="CDD" id="cd00304">
    <property type="entry name" value="RT_like"/>
    <property type="match status" value="1"/>
</dbReference>
<organism evidence="3">
    <name type="scientific">Hyalomma excavatum</name>
    <dbReference type="NCBI Taxonomy" id="257692"/>
    <lineage>
        <taxon>Eukaryota</taxon>
        <taxon>Metazoa</taxon>
        <taxon>Ecdysozoa</taxon>
        <taxon>Arthropoda</taxon>
        <taxon>Chelicerata</taxon>
        <taxon>Arachnida</taxon>
        <taxon>Acari</taxon>
        <taxon>Parasitiformes</taxon>
        <taxon>Ixodida</taxon>
        <taxon>Ixodoidea</taxon>
        <taxon>Ixodidae</taxon>
        <taxon>Hyalomminae</taxon>
        <taxon>Hyalomma</taxon>
    </lineage>
</organism>
<evidence type="ECO:0000313" key="3">
    <source>
        <dbReference type="EMBL" id="JAP63602.1"/>
    </source>
</evidence>
<keyword evidence="3" id="KW-0808">Transferase</keyword>